<dbReference type="EMBL" id="CAEMXZ010000046">
    <property type="protein sequence ID" value="CAB4323469.1"/>
    <property type="molecule type" value="Genomic_DNA"/>
</dbReference>
<organism evidence="1">
    <name type="scientific">freshwater metagenome</name>
    <dbReference type="NCBI Taxonomy" id="449393"/>
    <lineage>
        <taxon>unclassified sequences</taxon>
        <taxon>metagenomes</taxon>
        <taxon>ecological metagenomes</taxon>
    </lineage>
</organism>
<protein>
    <submittedName>
        <fullName evidence="1">Unannotated protein</fullName>
    </submittedName>
</protein>
<gene>
    <name evidence="1" type="ORF">UFOPK1392_01224</name>
</gene>
<reference evidence="1" key="1">
    <citation type="submission" date="2020-05" db="EMBL/GenBank/DDBJ databases">
        <authorList>
            <person name="Chiriac C."/>
            <person name="Salcher M."/>
            <person name="Ghai R."/>
            <person name="Kavagutti S V."/>
        </authorList>
    </citation>
    <scope>NUCLEOTIDE SEQUENCE</scope>
</reference>
<proteinExistence type="predicted"/>
<dbReference type="AlphaFoldDB" id="A0A6J5YIG9"/>
<accession>A0A6J5YIG9</accession>
<sequence length="67" mass="7300">MDALHIDHVHRPDVVTSSGCSFDERKSVAMTFGVTGEQGERIDIDEATSRGIAHRQDQFLIGGIECG</sequence>
<name>A0A6J5YIG9_9ZZZZ</name>
<evidence type="ECO:0000313" key="1">
    <source>
        <dbReference type="EMBL" id="CAB4323469.1"/>
    </source>
</evidence>